<comment type="similarity">
    <text evidence="2">Belongs to the ABC transporter superfamily.</text>
</comment>
<evidence type="ECO:0000259" key="7">
    <source>
        <dbReference type="PROSITE" id="PS50893"/>
    </source>
</evidence>
<gene>
    <name evidence="8" type="ORF">HW450_07685</name>
</gene>
<dbReference type="GO" id="GO:0016887">
    <property type="term" value="F:ATP hydrolysis activity"/>
    <property type="evidence" value="ECO:0007669"/>
    <property type="project" value="InterPro"/>
</dbReference>
<sequence>MNVINIEQLTVTFGAFRALDGLTMEVAQGSIHGFLGPNGSGKSTTIRTLLGLLHPSAGKVRVLGEDPRAHPAVLQRVGYVPGDVSLWPNLTGAETLRALEALRGIPSNRAREAELIDAFDLDPTKRAKSYSTGNRRKVLLVAALSMDAELLILDEPTAGLDPLMERVFQEQLRQENHNGATVLLSSHILSEVEALCDNVTVIKQGRVVGGGSIESLRELSGHKVTANVDGEHITRTIPETEVNALLADLLRRGATNIGVTTASLEETFLRHYETGETR</sequence>
<evidence type="ECO:0000313" key="8">
    <source>
        <dbReference type="EMBL" id="QMV84260.1"/>
    </source>
</evidence>
<keyword evidence="3" id="KW-0813">Transport</keyword>
<dbReference type="EMBL" id="CP059833">
    <property type="protein sequence ID" value="QMV84260.1"/>
    <property type="molecule type" value="Genomic_DNA"/>
</dbReference>
<evidence type="ECO:0000256" key="6">
    <source>
        <dbReference type="ARBA" id="ARBA00023251"/>
    </source>
</evidence>
<evidence type="ECO:0000256" key="4">
    <source>
        <dbReference type="ARBA" id="ARBA00022741"/>
    </source>
</evidence>
<proteinExistence type="inferred from homology"/>
<protein>
    <submittedName>
        <fullName evidence="8">ABC transporter ATP-binding protein</fullName>
    </submittedName>
</protein>
<evidence type="ECO:0000256" key="2">
    <source>
        <dbReference type="ARBA" id="ARBA00005417"/>
    </source>
</evidence>
<dbReference type="GO" id="GO:0046677">
    <property type="term" value="P:response to antibiotic"/>
    <property type="evidence" value="ECO:0007669"/>
    <property type="project" value="UniProtKB-KW"/>
</dbReference>
<dbReference type="InterPro" id="IPR050763">
    <property type="entry name" value="ABC_transporter_ATP-binding"/>
</dbReference>
<evidence type="ECO:0000313" key="9">
    <source>
        <dbReference type="Proteomes" id="UP000515570"/>
    </source>
</evidence>
<dbReference type="GO" id="GO:0005886">
    <property type="term" value="C:plasma membrane"/>
    <property type="evidence" value="ECO:0007669"/>
    <property type="project" value="UniProtKB-SubCell"/>
</dbReference>
<dbReference type="SUPFAM" id="SSF52540">
    <property type="entry name" value="P-loop containing nucleoside triphosphate hydrolases"/>
    <property type="match status" value="1"/>
</dbReference>
<dbReference type="InterPro" id="IPR003593">
    <property type="entry name" value="AAA+_ATPase"/>
</dbReference>
<accession>A0A7G5FCB9</accession>
<dbReference type="RefSeq" id="WP_182385069.1">
    <property type="nucleotide sequence ID" value="NZ_CP059833.1"/>
</dbReference>
<dbReference type="CDD" id="cd03230">
    <property type="entry name" value="ABC_DR_subfamily_A"/>
    <property type="match status" value="1"/>
</dbReference>
<dbReference type="SMART" id="SM00382">
    <property type="entry name" value="AAA"/>
    <property type="match status" value="1"/>
</dbReference>
<dbReference type="Proteomes" id="UP000515570">
    <property type="component" value="Chromosome"/>
</dbReference>
<evidence type="ECO:0000256" key="1">
    <source>
        <dbReference type="ARBA" id="ARBA00004202"/>
    </source>
</evidence>
<dbReference type="GO" id="GO:0005524">
    <property type="term" value="F:ATP binding"/>
    <property type="evidence" value="ECO:0007669"/>
    <property type="project" value="UniProtKB-KW"/>
</dbReference>
<dbReference type="Gene3D" id="3.40.50.300">
    <property type="entry name" value="P-loop containing nucleotide triphosphate hydrolases"/>
    <property type="match status" value="1"/>
</dbReference>
<keyword evidence="9" id="KW-1185">Reference proteome</keyword>
<evidence type="ECO:0000256" key="3">
    <source>
        <dbReference type="ARBA" id="ARBA00022448"/>
    </source>
</evidence>
<dbReference type="PROSITE" id="PS50893">
    <property type="entry name" value="ABC_TRANSPORTER_2"/>
    <property type="match status" value="1"/>
</dbReference>
<comment type="subcellular location">
    <subcellularLocation>
        <location evidence="1">Cell membrane</location>
        <topology evidence="1">Peripheral membrane protein</topology>
    </subcellularLocation>
</comment>
<keyword evidence="4" id="KW-0547">Nucleotide-binding</keyword>
<dbReference type="Pfam" id="PF00005">
    <property type="entry name" value="ABC_tran"/>
    <property type="match status" value="1"/>
</dbReference>
<reference evidence="8 9" key="1">
    <citation type="submission" date="2020-07" db="EMBL/GenBank/DDBJ databases">
        <title>non toxigenic Corynebacterium sp. nov from a clinical source.</title>
        <authorList>
            <person name="Bernier A.-M."/>
            <person name="Bernard K."/>
        </authorList>
    </citation>
    <scope>NUCLEOTIDE SEQUENCE [LARGE SCALE GENOMIC DNA]</scope>
    <source>
        <strain evidence="9">NML 93-0612</strain>
    </source>
</reference>
<dbReference type="AlphaFoldDB" id="A0A7G5FCB9"/>
<feature type="domain" description="ABC transporter" evidence="7">
    <location>
        <begin position="4"/>
        <end position="229"/>
    </location>
</feature>
<name>A0A7G5FCB9_9CORY</name>
<organism evidence="8 9">
    <name type="scientific">Corynebacterium hindlerae</name>
    <dbReference type="NCBI Taxonomy" id="699041"/>
    <lineage>
        <taxon>Bacteria</taxon>
        <taxon>Bacillati</taxon>
        <taxon>Actinomycetota</taxon>
        <taxon>Actinomycetes</taxon>
        <taxon>Mycobacteriales</taxon>
        <taxon>Corynebacteriaceae</taxon>
        <taxon>Corynebacterium</taxon>
    </lineage>
</organism>
<dbReference type="PANTHER" id="PTHR42711:SF5">
    <property type="entry name" value="ABC TRANSPORTER ATP-BINDING PROTEIN NATA"/>
    <property type="match status" value="1"/>
</dbReference>
<keyword evidence="5 8" id="KW-0067">ATP-binding</keyword>
<dbReference type="InterPro" id="IPR003439">
    <property type="entry name" value="ABC_transporter-like_ATP-bd"/>
</dbReference>
<evidence type="ECO:0000256" key="5">
    <source>
        <dbReference type="ARBA" id="ARBA00022840"/>
    </source>
</evidence>
<dbReference type="InterPro" id="IPR027417">
    <property type="entry name" value="P-loop_NTPase"/>
</dbReference>
<dbReference type="PANTHER" id="PTHR42711">
    <property type="entry name" value="ABC TRANSPORTER ATP-BINDING PROTEIN"/>
    <property type="match status" value="1"/>
</dbReference>
<keyword evidence="6" id="KW-0046">Antibiotic resistance</keyword>